<feature type="binding site" evidence="11">
    <location>
        <position position="127"/>
    </location>
    <ligand>
        <name>substrate</name>
    </ligand>
</feature>
<dbReference type="GO" id="GO:1990663">
    <property type="term" value="F:dihydroorotate dehydrogenase (fumarate) activity"/>
    <property type="evidence" value="ECO:0007669"/>
    <property type="project" value="UniProtKB-EC"/>
</dbReference>
<evidence type="ECO:0000313" key="15">
    <source>
        <dbReference type="Proteomes" id="UP000031397"/>
    </source>
</evidence>
<organism evidence="14 15">
    <name type="scientific">Fructilactobacillus fructivorans</name>
    <dbReference type="NCBI Taxonomy" id="1614"/>
    <lineage>
        <taxon>Bacteria</taxon>
        <taxon>Bacillati</taxon>
        <taxon>Bacillota</taxon>
        <taxon>Bacilli</taxon>
        <taxon>Lactobacillales</taxon>
        <taxon>Lactobacillaceae</taxon>
        <taxon>Fructilactobacillus</taxon>
    </lineage>
</organism>
<dbReference type="InterPro" id="IPR050074">
    <property type="entry name" value="DHO_dehydrogenase"/>
</dbReference>
<dbReference type="GO" id="GO:0005737">
    <property type="term" value="C:cytoplasm"/>
    <property type="evidence" value="ECO:0007669"/>
    <property type="project" value="UniProtKB-SubCell"/>
</dbReference>
<evidence type="ECO:0000256" key="6">
    <source>
        <dbReference type="ARBA" id="ARBA00022490"/>
    </source>
</evidence>
<keyword evidence="8 11" id="KW-0288">FMN</keyword>
<evidence type="ECO:0000256" key="10">
    <source>
        <dbReference type="ARBA" id="ARBA00023002"/>
    </source>
</evidence>
<evidence type="ECO:0000256" key="7">
    <source>
        <dbReference type="ARBA" id="ARBA00022630"/>
    </source>
</evidence>
<evidence type="ECO:0000313" key="14">
    <source>
        <dbReference type="EMBL" id="KID42373.1"/>
    </source>
</evidence>
<comment type="subunit">
    <text evidence="5">Homodimer.</text>
</comment>
<dbReference type="Gene3D" id="3.20.20.70">
    <property type="entry name" value="Aldolase class I"/>
    <property type="match status" value="1"/>
</dbReference>
<feature type="binding site" evidence="11">
    <location>
        <begin position="47"/>
        <end position="48"/>
    </location>
    <ligand>
        <name>FMN</name>
        <dbReference type="ChEBI" id="CHEBI:58210"/>
    </ligand>
</feature>
<dbReference type="InterPro" id="IPR024920">
    <property type="entry name" value="Dihydroorotate_DH_1"/>
</dbReference>
<feature type="binding site" evidence="11">
    <location>
        <position position="221"/>
    </location>
    <ligand>
        <name>FMN</name>
        <dbReference type="ChEBI" id="CHEBI:58210"/>
    </ligand>
</feature>
<dbReference type="GeneID" id="74912991"/>
<name>A0A0C1Q3C2_9LACO</name>
<sequence>MNQISISARIGNETFEHPFVNAAGVFDETKQEMNQILNSEAGGVTTKSATLKPRTGNSKPRYANTELGSINSMGLPNQGLTYYLDYIEHNQIDKPIDLSISGTSIGDDIAALKAIQKSNFNGLCELNLSCPNVVGKPQIGYDFAAIAAAMKAVFSFYTKPLGVKLPPYFDLQQYDAVSKILNQYPLTYINTINSVGNGLVVDADTESAVIKPKGGFGGIGGTYVKPIALANVRAFRQRLNPDIKIIGTGGVSTGKDAFELILCGADIVEVGTALQKEGPEIFARLDSELTNLMIHKGYHQLSDFRGKLRDNQD</sequence>
<comment type="caution">
    <text evidence="14">The sequence shown here is derived from an EMBL/GenBank/DDBJ whole genome shotgun (WGS) entry which is preliminary data.</text>
</comment>
<dbReference type="PATRIC" id="fig|1614.7.peg.292"/>
<evidence type="ECO:0000256" key="1">
    <source>
        <dbReference type="ARBA" id="ARBA00001694"/>
    </source>
</evidence>
<comment type="catalytic activity">
    <reaction evidence="1">
        <text>(S)-dihydroorotate + fumarate = orotate + succinate</text>
        <dbReference type="Rhea" id="RHEA:30059"/>
        <dbReference type="ChEBI" id="CHEBI:29806"/>
        <dbReference type="ChEBI" id="CHEBI:30031"/>
        <dbReference type="ChEBI" id="CHEBI:30839"/>
        <dbReference type="ChEBI" id="CHEBI:30864"/>
        <dbReference type="EC" id="1.3.98.1"/>
    </reaction>
</comment>
<feature type="domain" description="Dihydroorotate dehydrogenase catalytic" evidence="13">
    <location>
        <begin position="8"/>
        <end position="293"/>
    </location>
</feature>
<feature type="region of interest" description="Disordered" evidence="12">
    <location>
        <begin position="44"/>
        <end position="63"/>
    </location>
</feature>
<keyword evidence="10 11" id="KW-0560">Oxidoreductase</keyword>
<dbReference type="HAMAP" id="MF_00224">
    <property type="entry name" value="DHO_dh_type1"/>
    <property type="match status" value="1"/>
</dbReference>
<evidence type="ECO:0000256" key="11">
    <source>
        <dbReference type="HAMAP-Rule" id="MF_00224"/>
    </source>
</evidence>
<comment type="function">
    <text evidence="11">Catalyzes the conversion of dihydroorotate to orotate.</text>
</comment>
<comment type="similarity">
    <text evidence="4 11">Belongs to the dihydroorotate dehydrogenase family. Type 1 subfamily.</text>
</comment>
<accession>A0A0C1Q3C2</accession>
<feature type="binding site" evidence="11">
    <location>
        <position position="47"/>
    </location>
    <ligand>
        <name>substrate</name>
    </ligand>
</feature>
<comment type="cofactor">
    <cofactor evidence="11">
        <name>FMN</name>
        <dbReference type="ChEBI" id="CHEBI:58210"/>
    </cofactor>
    <text evidence="11">Binds 1 FMN per subunit.</text>
</comment>
<dbReference type="Gene3D" id="2.30.26.10">
    <property type="entry name" value="Dihydroorotate Dehydrogenase A, chain A, domain 2"/>
    <property type="match status" value="1"/>
</dbReference>
<dbReference type="OrthoDB" id="9794954at2"/>
<dbReference type="PROSITE" id="PS00912">
    <property type="entry name" value="DHODEHASE_2"/>
    <property type="match status" value="1"/>
</dbReference>
<evidence type="ECO:0000256" key="12">
    <source>
        <dbReference type="SAM" id="MobiDB-lite"/>
    </source>
</evidence>
<feature type="binding site" evidence="11">
    <location>
        <position position="127"/>
    </location>
    <ligand>
        <name>FMN</name>
        <dbReference type="ChEBI" id="CHEBI:58210"/>
    </ligand>
</feature>
<keyword evidence="6 11" id="KW-0963">Cytoplasm</keyword>
<reference evidence="14 15" key="1">
    <citation type="submission" date="2014-06" db="EMBL/GenBank/DDBJ databases">
        <title>Functional and comparative genomic analyses of the Drosophila gut microbiota identify candidate symbiosis factors.</title>
        <authorList>
            <person name="Newell P.D."/>
            <person name="Chaston J.M."/>
            <person name="Douglas A.E."/>
        </authorList>
    </citation>
    <scope>NUCLEOTIDE SEQUENCE [LARGE SCALE GENOMIC DNA]</scope>
    <source>
        <strain evidence="14 15">DmCS_002</strain>
    </source>
</reference>
<dbReference type="Proteomes" id="UP000031397">
    <property type="component" value="Unassembled WGS sequence"/>
</dbReference>
<feature type="active site" description="Nucleophile" evidence="11">
    <location>
        <position position="130"/>
    </location>
</feature>
<dbReference type="RefSeq" id="WP_039143431.1">
    <property type="nucleotide sequence ID" value="NZ_JOJZ01000009.1"/>
</dbReference>
<dbReference type="PIRSF" id="PIRSF000164">
    <property type="entry name" value="DHO_oxidase"/>
    <property type="match status" value="1"/>
</dbReference>
<dbReference type="FunFam" id="3.20.20.70:FF:000027">
    <property type="entry name" value="Dihydropyrimidine dehydrogenase [NADP(+)]"/>
    <property type="match status" value="1"/>
</dbReference>
<gene>
    <name evidence="11" type="primary">pyrD</name>
    <name evidence="14" type="ORF">LfDm3_0302</name>
</gene>
<evidence type="ECO:0000256" key="2">
    <source>
        <dbReference type="ARBA" id="ARBA00004496"/>
    </source>
</evidence>
<evidence type="ECO:0000256" key="5">
    <source>
        <dbReference type="ARBA" id="ARBA00011738"/>
    </source>
</evidence>
<keyword evidence="7 11" id="KW-0285">Flavoprotein</keyword>
<dbReference type="EMBL" id="JOJZ01000009">
    <property type="protein sequence ID" value="KID42373.1"/>
    <property type="molecule type" value="Genomic_DNA"/>
</dbReference>
<dbReference type="InterPro" id="IPR005720">
    <property type="entry name" value="Dihydroorotate_DH_cat"/>
</dbReference>
<evidence type="ECO:0000256" key="3">
    <source>
        <dbReference type="ARBA" id="ARBA00004725"/>
    </source>
</evidence>
<evidence type="ECO:0000256" key="9">
    <source>
        <dbReference type="ARBA" id="ARBA00022975"/>
    </source>
</evidence>
<comment type="subcellular location">
    <subcellularLocation>
        <location evidence="2 11">Cytoplasm</location>
    </subcellularLocation>
</comment>
<keyword evidence="15" id="KW-1185">Reference proteome</keyword>
<feature type="binding site" evidence="11">
    <location>
        <begin position="249"/>
        <end position="250"/>
    </location>
    <ligand>
        <name>FMN</name>
        <dbReference type="ChEBI" id="CHEBI:58210"/>
    </ligand>
</feature>
<proteinExistence type="inferred from homology"/>
<comment type="pathway">
    <text evidence="3 11">Pyrimidine metabolism; UMP biosynthesis via de novo pathway.</text>
</comment>
<comment type="catalytic activity">
    <reaction evidence="11">
        <text>(S)-dihydroorotate + A = orotate + AH2</text>
        <dbReference type="Rhea" id="RHEA:18073"/>
        <dbReference type="ChEBI" id="CHEBI:13193"/>
        <dbReference type="ChEBI" id="CHEBI:17499"/>
        <dbReference type="ChEBI" id="CHEBI:30839"/>
        <dbReference type="ChEBI" id="CHEBI:30864"/>
    </reaction>
</comment>
<dbReference type="NCBIfam" id="NF002702">
    <property type="entry name" value="PRK02506.1"/>
    <property type="match status" value="1"/>
</dbReference>
<dbReference type="UniPathway" id="UPA00070"/>
<dbReference type="GO" id="GO:0006207">
    <property type="term" value="P:'de novo' pyrimidine nucleobase biosynthetic process"/>
    <property type="evidence" value="ECO:0007669"/>
    <property type="project" value="InterPro"/>
</dbReference>
<evidence type="ECO:0000256" key="4">
    <source>
        <dbReference type="ARBA" id="ARBA00008008"/>
    </source>
</evidence>
<dbReference type="PANTHER" id="PTHR48109">
    <property type="entry name" value="DIHYDROOROTATE DEHYDROGENASE (QUINONE), MITOCHONDRIAL-RELATED"/>
    <property type="match status" value="1"/>
</dbReference>
<dbReference type="SUPFAM" id="SSF51395">
    <property type="entry name" value="FMN-linked oxidoreductases"/>
    <property type="match status" value="1"/>
</dbReference>
<feature type="binding site" evidence="11">
    <location>
        <position position="164"/>
    </location>
    <ligand>
        <name>FMN</name>
        <dbReference type="ChEBI" id="CHEBI:58210"/>
    </ligand>
</feature>
<dbReference type="PANTHER" id="PTHR48109:SF1">
    <property type="entry name" value="DIHYDROOROTATE DEHYDROGENASE (FUMARATE)"/>
    <property type="match status" value="1"/>
</dbReference>
<protein>
    <recommendedName>
        <fullName evidence="11">Dihydroorotate dehydrogenase</fullName>
        <shortName evidence="11">DHOD</shortName>
        <shortName evidence="11">DHODase</shortName>
        <shortName evidence="11">DHOdehase</shortName>
        <ecNumber evidence="11">1.3.-.-</ecNumber>
    </recommendedName>
</protein>
<feature type="binding site" evidence="11">
    <location>
        <position position="192"/>
    </location>
    <ligand>
        <name>FMN</name>
        <dbReference type="ChEBI" id="CHEBI:58210"/>
    </ligand>
</feature>
<comment type="caution">
    <text evidence="11">Lacks conserved residue(s) required for the propagation of feature annotation.</text>
</comment>
<evidence type="ECO:0000256" key="8">
    <source>
        <dbReference type="ARBA" id="ARBA00022643"/>
    </source>
</evidence>
<dbReference type="CDD" id="cd04741">
    <property type="entry name" value="DHOD_1A_like"/>
    <property type="match status" value="1"/>
</dbReference>
<dbReference type="EC" id="1.3.-.-" evidence="11"/>
<dbReference type="InterPro" id="IPR013785">
    <property type="entry name" value="Aldolase_TIM"/>
</dbReference>
<dbReference type="InterPro" id="IPR012135">
    <property type="entry name" value="Dihydroorotate_DH_1_2"/>
</dbReference>
<dbReference type="InterPro" id="IPR033886">
    <property type="entry name" value="DHOD_1A"/>
</dbReference>
<dbReference type="Pfam" id="PF01180">
    <property type="entry name" value="DHO_dh"/>
    <property type="match status" value="1"/>
</dbReference>
<evidence type="ECO:0000259" key="13">
    <source>
        <dbReference type="Pfam" id="PF01180"/>
    </source>
</evidence>
<feature type="binding site" evidence="11">
    <location>
        <begin position="271"/>
        <end position="272"/>
    </location>
    <ligand>
        <name>FMN</name>
        <dbReference type="ChEBI" id="CHEBI:58210"/>
    </ligand>
</feature>
<dbReference type="GO" id="GO:0044205">
    <property type="term" value="P:'de novo' UMP biosynthetic process"/>
    <property type="evidence" value="ECO:0007669"/>
    <property type="project" value="UniProtKB-UniRule"/>
</dbReference>
<dbReference type="InterPro" id="IPR023359">
    <property type="entry name" value="Dihydro_DH_chainA_dom2"/>
</dbReference>
<keyword evidence="9 11" id="KW-0665">Pyrimidine biosynthesis</keyword>
<feature type="binding site" evidence="11">
    <location>
        <begin position="193"/>
        <end position="194"/>
    </location>
    <ligand>
        <name>substrate</name>
    </ligand>
</feature>
<dbReference type="PROSITE" id="PS00911">
    <property type="entry name" value="DHODEHASE_1"/>
    <property type="match status" value="1"/>
</dbReference>
<feature type="binding site" evidence="11">
    <location>
        <begin position="71"/>
        <end position="75"/>
    </location>
    <ligand>
        <name>substrate</name>
    </ligand>
</feature>
<dbReference type="AlphaFoldDB" id="A0A0C1Q3C2"/>
<dbReference type="InterPro" id="IPR001295">
    <property type="entry name" value="Dihydroorotate_DH_CS"/>
</dbReference>